<dbReference type="HOGENOM" id="CLU_2735238_0_0_5"/>
<protein>
    <submittedName>
        <fullName evidence="1">Uncharacterized protein</fullName>
    </submittedName>
</protein>
<dbReference type="Proteomes" id="UP000007058">
    <property type="component" value="Chromosome"/>
</dbReference>
<dbReference type="STRING" id="342108.amb1758"/>
<dbReference type="AlphaFoldDB" id="Q2W6G3"/>
<evidence type="ECO:0000313" key="1">
    <source>
        <dbReference type="EMBL" id="BAE50562.1"/>
    </source>
</evidence>
<dbReference type="KEGG" id="mag:amb1758"/>
<dbReference type="RefSeq" id="WP_011384163.1">
    <property type="nucleotide sequence ID" value="NC_007626.1"/>
</dbReference>
<reference evidence="1 2" key="1">
    <citation type="journal article" date="2005" name="DNA Res.">
        <title>Complete genome sequence of the facultative anaerobic magnetotactic bacterium Magnetospirillum sp. strain AMB-1.</title>
        <authorList>
            <person name="Matsunaga T."/>
            <person name="Okamura Y."/>
            <person name="Fukuda Y."/>
            <person name="Wahyudi A.T."/>
            <person name="Murase Y."/>
            <person name="Takeyama H."/>
        </authorList>
    </citation>
    <scope>NUCLEOTIDE SEQUENCE [LARGE SCALE GENOMIC DNA]</scope>
    <source>
        <strain evidence="2">ATCC 700264 / AMB-1</strain>
    </source>
</reference>
<name>Q2W6G3_PARM1</name>
<organism evidence="1 2">
    <name type="scientific">Paramagnetospirillum magneticum (strain ATCC 700264 / AMB-1)</name>
    <name type="common">Magnetospirillum magneticum</name>
    <dbReference type="NCBI Taxonomy" id="342108"/>
    <lineage>
        <taxon>Bacteria</taxon>
        <taxon>Pseudomonadati</taxon>
        <taxon>Pseudomonadota</taxon>
        <taxon>Alphaproteobacteria</taxon>
        <taxon>Rhodospirillales</taxon>
        <taxon>Magnetospirillaceae</taxon>
        <taxon>Paramagnetospirillum</taxon>
    </lineage>
</organism>
<gene>
    <name evidence="1" type="ordered locus">amb1758</name>
</gene>
<accession>Q2W6G3</accession>
<evidence type="ECO:0000313" key="2">
    <source>
        <dbReference type="Proteomes" id="UP000007058"/>
    </source>
</evidence>
<dbReference type="EMBL" id="AP007255">
    <property type="protein sequence ID" value="BAE50562.1"/>
    <property type="molecule type" value="Genomic_DNA"/>
</dbReference>
<proteinExistence type="predicted"/>
<sequence length="71" mass="7712">MSDFGDDAQTIQERHLMRSLARAGVKPRPQVIPDPHWEVDPSPAFCRTCGGKPEVGALCGPCSHQLDKGGR</sequence>
<keyword evidence="2" id="KW-1185">Reference proteome</keyword>